<dbReference type="SMART" id="SM00225">
    <property type="entry name" value="BTB"/>
    <property type="match status" value="1"/>
</dbReference>
<dbReference type="InterPro" id="IPR011333">
    <property type="entry name" value="SKP1/BTB/POZ_sf"/>
</dbReference>
<dbReference type="Pfam" id="PF00651">
    <property type="entry name" value="BTB"/>
    <property type="match status" value="1"/>
</dbReference>
<accession>A0AAV4N5M4</accession>
<proteinExistence type="predicted"/>
<sequence length="210" mass="24043">MADRNTVIKSTDTQRLVILQRPVCEAEKTESSVMCDLNADLQALYSEGILSDTEIRTATKTFPAHTQILGARSLVFRNMFSKEEGAVEYVDIPDLDDDTVRLMLLHMYTDAFEKDLPYKKAFELYQAARKHGITSLKLKCLSFLLNHLSASNACEILVFADEHKEECLKRTVQGYILKNQEILLSNEWKHLMASDLQLAAETMYSNWRRS</sequence>
<dbReference type="CDD" id="cd18186">
    <property type="entry name" value="BTB_POZ_ZBTB_KLHL-like"/>
    <property type="match status" value="1"/>
</dbReference>
<feature type="domain" description="BTB" evidence="1">
    <location>
        <begin position="51"/>
        <end position="116"/>
    </location>
</feature>
<dbReference type="InterPro" id="IPR000210">
    <property type="entry name" value="BTB/POZ_dom"/>
</dbReference>
<evidence type="ECO:0000313" key="3">
    <source>
        <dbReference type="Proteomes" id="UP001054945"/>
    </source>
</evidence>
<comment type="caution">
    <text evidence="2">The sequence shown here is derived from an EMBL/GenBank/DDBJ whole genome shotgun (WGS) entry which is preliminary data.</text>
</comment>
<dbReference type="AlphaFoldDB" id="A0AAV4N5M4"/>
<dbReference type="Gene3D" id="3.30.710.10">
    <property type="entry name" value="Potassium Channel Kv1.1, Chain A"/>
    <property type="match status" value="1"/>
</dbReference>
<evidence type="ECO:0000313" key="2">
    <source>
        <dbReference type="EMBL" id="GIX79654.1"/>
    </source>
</evidence>
<dbReference type="EMBL" id="BPLR01002958">
    <property type="protein sequence ID" value="GIX79654.1"/>
    <property type="molecule type" value="Genomic_DNA"/>
</dbReference>
<dbReference type="PANTHER" id="PTHR24413">
    <property type="entry name" value="SPECKLE-TYPE POZ PROTEIN"/>
    <property type="match status" value="1"/>
</dbReference>
<keyword evidence="3" id="KW-1185">Reference proteome</keyword>
<dbReference type="SUPFAM" id="SSF54695">
    <property type="entry name" value="POZ domain"/>
    <property type="match status" value="1"/>
</dbReference>
<gene>
    <name evidence="2" type="primary">Tdpoz5_10</name>
    <name evidence="2" type="ORF">CEXT_543721</name>
</gene>
<organism evidence="2 3">
    <name type="scientific">Caerostris extrusa</name>
    <name type="common">Bark spider</name>
    <name type="synonym">Caerostris bankana</name>
    <dbReference type="NCBI Taxonomy" id="172846"/>
    <lineage>
        <taxon>Eukaryota</taxon>
        <taxon>Metazoa</taxon>
        <taxon>Ecdysozoa</taxon>
        <taxon>Arthropoda</taxon>
        <taxon>Chelicerata</taxon>
        <taxon>Arachnida</taxon>
        <taxon>Araneae</taxon>
        <taxon>Araneomorphae</taxon>
        <taxon>Entelegynae</taxon>
        <taxon>Araneoidea</taxon>
        <taxon>Araneidae</taxon>
        <taxon>Caerostris</taxon>
    </lineage>
</organism>
<dbReference type="Gene3D" id="1.25.40.420">
    <property type="match status" value="1"/>
</dbReference>
<dbReference type="PROSITE" id="PS50097">
    <property type="entry name" value="BTB"/>
    <property type="match status" value="1"/>
</dbReference>
<reference evidence="2 3" key="1">
    <citation type="submission" date="2021-06" db="EMBL/GenBank/DDBJ databases">
        <title>Caerostris extrusa draft genome.</title>
        <authorList>
            <person name="Kono N."/>
            <person name="Arakawa K."/>
        </authorList>
    </citation>
    <scope>NUCLEOTIDE SEQUENCE [LARGE SCALE GENOMIC DNA]</scope>
</reference>
<protein>
    <submittedName>
        <fullName evidence="2">TD and POZ domain-containing protein 5</fullName>
    </submittedName>
</protein>
<dbReference type="CDD" id="cd14733">
    <property type="entry name" value="BACK"/>
    <property type="match status" value="1"/>
</dbReference>
<dbReference type="Proteomes" id="UP001054945">
    <property type="component" value="Unassembled WGS sequence"/>
</dbReference>
<evidence type="ECO:0000259" key="1">
    <source>
        <dbReference type="PROSITE" id="PS50097"/>
    </source>
</evidence>
<name>A0AAV4N5M4_CAEEX</name>